<evidence type="ECO:0000313" key="1">
    <source>
        <dbReference type="EMBL" id="WHF52991.1"/>
    </source>
</evidence>
<dbReference type="EMBL" id="CP124855">
    <property type="protein sequence ID" value="WHF52991.1"/>
    <property type="molecule type" value="Genomic_DNA"/>
</dbReference>
<sequence>MNIFRSNKIFAYPESGPAVHYIPSSSNANAFGDAVPIGARTSGGLFFKANRKRNKNKNL</sequence>
<proteinExistence type="predicted"/>
<organism evidence="1 2">
    <name type="scientific">Chryseobacterium gotjawalense</name>
    <dbReference type="NCBI Taxonomy" id="3042315"/>
    <lineage>
        <taxon>Bacteria</taxon>
        <taxon>Pseudomonadati</taxon>
        <taxon>Bacteroidota</taxon>
        <taxon>Flavobacteriia</taxon>
        <taxon>Flavobacteriales</taxon>
        <taxon>Weeksellaceae</taxon>
        <taxon>Chryseobacterium group</taxon>
        <taxon>Chryseobacterium</taxon>
    </lineage>
</organism>
<reference evidence="1 2" key="1">
    <citation type="submission" date="2023-05" db="EMBL/GenBank/DDBJ databases">
        <title>Genomic insight into Chryseobacterium sp. wdc7 isolated forest soil (Gotjawal).</title>
        <authorList>
            <person name="Park S.-J."/>
        </authorList>
    </citation>
    <scope>NUCLEOTIDE SEQUENCE [LARGE SCALE GENOMIC DNA]</scope>
    <source>
        <strain evidence="2">wdc7</strain>
    </source>
</reference>
<protein>
    <submittedName>
        <fullName evidence="1">Uncharacterized protein</fullName>
    </submittedName>
</protein>
<gene>
    <name evidence="1" type="ORF">QGN23_06855</name>
</gene>
<accession>A0ABY8RG93</accession>
<name>A0ABY8RG93_9FLAO</name>
<dbReference type="RefSeq" id="WP_282906247.1">
    <property type="nucleotide sequence ID" value="NZ_CP124855.1"/>
</dbReference>
<keyword evidence="2" id="KW-1185">Reference proteome</keyword>
<dbReference type="Proteomes" id="UP001241656">
    <property type="component" value="Chromosome"/>
</dbReference>
<evidence type="ECO:0000313" key="2">
    <source>
        <dbReference type="Proteomes" id="UP001241656"/>
    </source>
</evidence>